<sequence length="1178" mass="133414">MDIFNRPPAISEDTLQYALYPSPEAADRAAVTGLAALIEALVTSLIPAHIWHRDAFELKVVPDSGADLDNRDDEDRDEDKSRNRNKSADRWMLEGRMRVGDSVDDEWCIVWFLREVSTRWDVAITVFDSDGEFLLIEAAEHLPSWVTPSNSENRVWIYRSNLHLIPLSYLSPPSTRSKRRRRLGGNESDDGENFGDDGDGEESWLNVQDALHALRSNNGTKAPLEVQDAVWKRISGYPDAARQHVHITKAFLPVDIAKALTEEPSLIQRATETFYTRDAIQLRAAHRMSRFPPQNPVLTPVRMTRTAYAQLVGQKFHPPKVFGQFKEREETREWRWRDVGMKIACGFEMLYQESKSRAEGTSLDIQKVSADARKDALRRNPEYIEYIEKLASTGYFREEIEGSKLWNELEHKAVDVFVKTRRDDNASRSSFATLVNFAAAQAGESSTLSKLEEDSDDWLNIDAENFDDKLAETMRSDPAKLKPLAKNKDAMDVDQSVENEDRQAEVQAEKLQGLAKKIEKFVEGEGTLEGAVFDDEHSEQMSEDEQLSDFSDEEYPEEDSEEEKPQVVHEEDQAAKAARQEAMDKLVPALDPEDYGQMPAQFYENSQRVAPVTMETETRDEVAPSASMKEPTTEVQRQPKPIRRPILPRDDFDGVDSDDDTDEDDAEAAGEESDESDEDRPQVVGEIEIDMGAEQEEFLEFSRTALGIPDEMWGDILSERRGRGAFVPEGFEVNKSQRGDEKYASQSITTATGPRLRTPQAGPRPNVNPNLDSFEAVMEAMEAELATARLAKKALRKGKGPPKAGDTGNEVDMDLEDEDGDLEAVMEAELRAALEHEEGDSGDEEPMDYGMIKNFLESFKSQAGLAGPYIDEELMSGKIMFSPNEAMGPLAEDGWYDEEQKRWLNWPNACTLNFADAVANYINNLASHVRILLGEKKEPSRKRVYSTRYCGAGLPRLNDQWSIDGPELVMTDSDVSEVGWEKVHVCDEMALYIFDRSGVLATERFNIHAEPEGFVRITIGLLLALEQTRYDVLNQECPEVGLAELESIMERLTLKPGTRTATTSSLWTTGWNKKLELLKEEFEDVTRLVRYERMQSGEGEGTDVKRKFIMFGKMSKRWPEFKTMIFREHYKVLFRPLGVNSDDISLLEDFVIGRARLKPDVNVGVDVRMAVDEDERPF</sequence>
<feature type="compositionally biased region" description="Basic and acidic residues" evidence="2">
    <location>
        <begin position="482"/>
        <end position="491"/>
    </location>
</feature>
<dbReference type="InterPro" id="IPR010770">
    <property type="entry name" value="Ecd"/>
</dbReference>
<feature type="compositionally biased region" description="Basic and acidic residues" evidence="2">
    <location>
        <begin position="563"/>
        <end position="584"/>
    </location>
</feature>
<comment type="caution">
    <text evidence="4">The sequence shown here is derived from an EMBL/GenBank/DDBJ whole genome shotgun (WGS) entry which is preliminary data.</text>
</comment>
<dbReference type="InterPro" id="IPR040976">
    <property type="entry name" value="Pkinase_fungal"/>
</dbReference>
<feature type="compositionally biased region" description="Acidic residues" evidence="2">
    <location>
        <begin position="187"/>
        <end position="201"/>
    </location>
</feature>
<evidence type="ECO:0000259" key="3">
    <source>
        <dbReference type="Pfam" id="PF17667"/>
    </source>
</evidence>
<dbReference type="PANTHER" id="PTHR13060:SF0">
    <property type="entry name" value="PROTEIN ECDYSONELESS HOMOLOG"/>
    <property type="match status" value="1"/>
</dbReference>
<proteinExistence type="predicted"/>
<keyword evidence="1" id="KW-0175">Coiled coil</keyword>
<keyword evidence="5" id="KW-1185">Reference proteome</keyword>
<dbReference type="Pfam" id="PF07093">
    <property type="entry name" value="SGT1"/>
    <property type="match status" value="2"/>
</dbReference>
<dbReference type="PANTHER" id="PTHR13060">
    <property type="entry name" value="SGT1 PROTEIN HSGT1 SUPPRESSOR OF GCR2"/>
    <property type="match status" value="1"/>
</dbReference>
<reference evidence="4 5" key="1">
    <citation type="submission" date="2019-02" db="EMBL/GenBank/DDBJ databases">
        <title>Genome sequencing of the rare red list fungi Phellinidium pouzarii.</title>
        <authorList>
            <person name="Buettner E."/>
            <person name="Kellner H."/>
        </authorList>
    </citation>
    <scope>NUCLEOTIDE SEQUENCE [LARGE SCALE GENOMIC DNA]</scope>
    <source>
        <strain evidence="4 5">DSM 108285</strain>
    </source>
</reference>
<dbReference type="AlphaFoldDB" id="A0A4S4LE10"/>
<evidence type="ECO:0000313" key="4">
    <source>
        <dbReference type="EMBL" id="THH09887.1"/>
    </source>
</evidence>
<organism evidence="4 5">
    <name type="scientific">Phellinidium pouzarii</name>
    <dbReference type="NCBI Taxonomy" id="167371"/>
    <lineage>
        <taxon>Eukaryota</taxon>
        <taxon>Fungi</taxon>
        <taxon>Dikarya</taxon>
        <taxon>Basidiomycota</taxon>
        <taxon>Agaricomycotina</taxon>
        <taxon>Agaricomycetes</taxon>
        <taxon>Hymenochaetales</taxon>
        <taxon>Hymenochaetaceae</taxon>
        <taxon>Phellinidium</taxon>
    </lineage>
</organism>
<feature type="compositionally biased region" description="Acidic residues" evidence="2">
    <location>
        <begin position="653"/>
        <end position="678"/>
    </location>
</feature>
<dbReference type="GO" id="GO:0005634">
    <property type="term" value="C:nucleus"/>
    <property type="evidence" value="ECO:0007669"/>
    <property type="project" value="TreeGrafter"/>
</dbReference>
<evidence type="ECO:0000313" key="5">
    <source>
        <dbReference type="Proteomes" id="UP000308199"/>
    </source>
</evidence>
<dbReference type="Proteomes" id="UP000308199">
    <property type="component" value="Unassembled WGS sequence"/>
</dbReference>
<protein>
    <recommendedName>
        <fullName evidence="3">Fungal-type protein kinase domain-containing protein</fullName>
    </recommendedName>
</protein>
<dbReference type="EMBL" id="SGPK01000050">
    <property type="protein sequence ID" value="THH09887.1"/>
    <property type="molecule type" value="Genomic_DNA"/>
</dbReference>
<evidence type="ECO:0000256" key="1">
    <source>
        <dbReference type="SAM" id="Coils"/>
    </source>
</evidence>
<gene>
    <name evidence="4" type="ORF">EW145_g1723</name>
</gene>
<feature type="region of interest" description="Disordered" evidence="2">
    <location>
        <begin position="532"/>
        <end position="695"/>
    </location>
</feature>
<dbReference type="Pfam" id="PF17667">
    <property type="entry name" value="Pkinase_fungal"/>
    <property type="match status" value="1"/>
</dbReference>
<accession>A0A4S4LE10</accession>
<feature type="region of interest" description="Disordered" evidence="2">
    <location>
        <begin position="728"/>
        <end position="766"/>
    </location>
</feature>
<dbReference type="OrthoDB" id="27237at2759"/>
<name>A0A4S4LE10_9AGAM</name>
<feature type="compositionally biased region" description="Acidic residues" evidence="2">
    <location>
        <begin position="541"/>
        <end position="562"/>
    </location>
</feature>
<feature type="coiled-coil region" evidence="1">
    <location>
        <begin position="771"/>
        <end position="798"/>
    </location>
</feature>
<feature type="region of interest" description="Disordered" evidence="2">
    <location>
        <begin position="174"/>
        <end position="201"/>
    </location>
</feature>
<feature type="domain" description="Fungal-type protein kinase" evidence="3">
    <location>
        <begin position="987"/>
        <end position="1025"/>
    </location>
</feature>
<feature type="region of interest" description="Disordered" evidence="2">
    <location>
        <begin position="482"/>
        <end position="505"/>
    </location>
</feature>
<evidence type="ECO:0000256" key="2">
    <source>
        <dbReference type="SAM" id="MobiDB-lite"/>
    </source>
</evidence>